<dbReference type="Proteomes" id="UP000077726">
    <property type="component" value="Unassembled WGS sequence"/>
</dbReference>
<organism evidence="1 2">
    <name type="scientific">Eikenella halliae</name>
    <dbReference type="NCBI Taxonomy" id="1795832"/>
    <lineage>
        <taxon>Bacteria</taxon>
        <taxon>Pseudomonadati</taxon>
        <taxon>Pseudomonadota</taxon>
        <taxon>Betaproteobacteria</taxon>
        <taxon>Neisseriales</taxon>
        <taxon>Neisseriaceae</taxon>
        <taxon>Eikenella</taxon>
    </lineage>
</organism>
<comment type="caution">
    <text evidence="1">The sequence shown here is derived from an EMBL/GenBank/DDBJ whole genome shotgun (WGS) entry which is preliminary data.</text>
</comment>
<proteinExistence type="predicted"/>
<accession>A0A1B6W156</accession>
<dbReference type="STRING" id="1795832.A7Q00_01990"/>
<reference evidence="2" key="1">
    <citation type="submission" date="2016-05" db="EMBL/GenBank/DDBJ databases">
        <title>Draft genome of Corynebacterium afermentans subsp. afermentans LCDC 88199T.</title>
        <authorList>
            <person name="Bernier A.-M."/>
            <person name="Bernard K."/>
        </authorList>
    </citation>
    <scope>NUCLEOTIDE SEQUENCE [LARGE SCALE GENOMIC DNA]</scope>
    <source>
        <strain evidence="2">NML130454</strain>
    </source>
</reference>
<gene>
    <name evidence="1" type="ORF">A7Q00_01990</name>
</gene>
<sequence length="104" mass="11844">MQANIYTIPVKFDIWDTQYTITDHGDSLSIECPRRQYERGNSQSWGLGYYTETVTHPNQIALIRKMAESGRAGLLSKNSMACFSVEEVIFGLPNAYGWTPEDFD</sequence>
<keyword evidence="2" id="KW-1185">Reference proteome</keyword>
<name>A0A1B6W156_9NEIS</name>
<protein>
    <submittedName>
        <fullName evidence="1">Uncharacterized protein</fullName>
    </submittedName>
</protein>
<dbReference type="EMBL" id="LXSQ01000006">
    <property type="protein sequence ID" value="OAM44344.1"/>
    <property type="molecule type" value="Genomic_DNA"/>
</dbReference>
<evidence type="ECO:0000313" key="2">
    <source>
        <dbReference type="Proteomes" id="UP000077726"/>
    </source>
</evidence>
<evidence type="ECO:0000313" key="1">
    <source>
        <dbReference type="EMBL" id="OAM44344.1"/>
    </source>
</evidence>
<dbReference type="AlphaFoldDB" id="A0A1B6W156"/>
<dbReference type="RefSeq" id="WP_064088974.1">
    <property type="nucleotide sequence ID" value="NZ_LXSQ01000006.1"/>
</dbReference>